<organism evidence="2 3">
    <name type="scientific">Pseudoalteromonas rubra</name>
    <dbReference type="NCBI Taxonomy" id="43658"/>
    <lineage>
        <taxon>Bacteria</taxon>
        <taxon>Pseudomonadati</taxon>
        <taxon>Pseudomonadota</taxon>
        <taxon>Gammaproteobacteria</taxon>
        <taxon>Alteromonadales</taxon>
        <taxon>Pseudoalteromonadaceae</taxon>
        <taxon>Pseudoalteromonas</taxon>
    </lineage>
</organism>
<evidence type="ECO:0000313" key="2">
    <source>
        <dbReference type="EMBL" id="KNC67310.1"/>
    </source>
</evidence>
<dbReference type="InterPro" id="IPR058531">
    <property type="entry name" value="Baseplate_J_M"/>
</dbReference>
<dbReference type="EMBL" id="LFZX01000078">
    <property type="protein sequence ID" value="KNC67310.1"/>
    <property type="molecule type" value="Genomic_DNA"/>
</dbReference>
<evidence type="ECO:0000259" key="1">
    <source>
        <dbReference type="Pfam" id="PF26078"/>
    </source>
</evidence>
<proteinExistence type="predicted"/>
<evidence type="ECO:0000313" key="3">
    <source>
        <dbReference type="Proteomes" id="UP000036850"/>
    </source>
</evidence>
<dbReference type="AlphaFoldDB" id="A0A0L0ESH2"/>
<dbReference type="OrthoDB" id="9793802at2"/>
<dbReference type="InterPro" id="IPR014507">
    <property type="entry name" value="Baseplate_assembly_J_pred"/>
</dbReference>
<dbReference type="PATRIC" id="fig|43658.6.peg.349"/>
<reference evidence="3" key="1">
    <citation type="submission" date="2015-07" db="EMBL/GenBank/DDBJ databases">
        <title>Draft genome sequence of a Pseudoalteromonas rubra strain, OCN096, isolated from Kaneohe Bay, Oahu, Hawaii.</title>
        <authorList>
            <person name="Beurmann S."/>
            <person name="Ushijima B."/>
            <person name="Belcaid M."/>
            <person name="Callahan S.M."/>
            <person name="Aeby G.S."/>
        </authorList>
    </citation>
    <scope>NUCLEOTIDE SEQUENCE [LARGE SCALE GENOMIC DNA]</scope>
    <source>
        <strain evidence="3">OCN096</strain>
    </source>
</reference>
<accession>A0A0L0ESH2</accession>
<gene>
    <name evidence="2" type="ORF">AC626_11645</name>
</gene>
<dbReference type="PIRSF" id="PIRSF020481">
    <property type="entry name" value="BAP"/>
    <property type="match status" value="1"/>
</dbReference>
<sequence>MTDLFDFTALPAPDILESIEFEDIYQARVARFKALAPQYADALALQSDPLSVCLQVESYRELLLRQRINEAVQSNLLATAQDADLDQLGLFYGVLRAASEADSGFRQRIRQKTLASSTAGSKDHYRNAALTAAPSAIRDVEVDSPESGKVRVAVLFHADQDPTAALQQVRSYVLSDEVKVLTDTVDVELAEAIEVDVHADIYLNSNTPLRVFEQLEAKLRAAWQTELSLGTVMTPSWLSAQLHVAGVKHVEIHTPTSLVEVAANQYVQLKQVSLCLKT</sequence>
<name>A0A0L0ESH2_9GAMM</name>
<dbReference type="Pfam" id="PF26078">
    <property type="entry name" value="Baseplate_J_M"/>
    <property type="match status" value="1"/>
</dbReference>
<comment type="caution">
    <text evidence="2">The sequence shown here is derived from an EMBL/GenBank/DDBJ whole genome shotgun (WGS) entry which is preliminary data.</text>
</comment>
<protein>
    <submittedName>
        <fullName evidence="2">Baseplate assembly protein</fullName>
    </submittedName>
</protein>
<dbReference type="Proteomes" id="UP000036850">
    <property type="component" value="Unassembled WGS sequence"/>
</dbReference>
<feature type="domain" description="Baseplate J-like central" evidence="1">
    <location>
        <begin position="117"/>
        <end position="187"/>
    </location>
</feature>